<keyword evidence="3 7" id="KW-0812">Transmembrane</keyword>
<name>A0A7Y0L576_9FIRM</name>
<evidence type="ECO:0000313" key="10">
    <source>
        <dbReference type="Proteomes" id="UP000533476"/>
    </source>
</evidence>
<feature type="transmembrane region" description="Helical" evidence="7">
    <location>
        <begin position="123"/>
        <end position="142"/>
    </location>
</feature>
<evidence type="ECO:0000259" key="8">
    <source>
        <dbReference type="Pfam" id="PF13515"/>
    </source>
</evidence>
<evidence type="ECO:0000256" key="1">
    <source>
        <dbReference type="ARBA" id="ARBA00004651"/>
    </source>
</evidence>
<evidence type="ECO:0000256" key="2">
    <source>
        <dbReference type="ARBA" id="ARBA00022475"/>
    </source>
</evidence>
<feature type="transmembrane region" description="Helical" evidence="7">
    <location>
        <begin position="358"/>
        <end position="379"/>
    </location>
</feature>
<dbReference type="Proteomes" id="UP000533476">
    <property type="component" value="Unassembled WGS sequence"/>
</dbReference>
<evidence type="ECO:0000313" key="9">
    <source>
        <dbReference type="EMBL" id="NMP22104.1"/>
    </source>
</evidence>
<comment type="caution">
    <text evidence="9">The sequence shown here is derived from an EMBL/GenBank/DDBJ whole genome shotgun (WGS) entry which is preliminary data.</text>
</comment>
<dbReference type="PANTHER" id="PTHR30509:SF9">
    <property type="entry name" value="MULTIDRUG RESISTANCE PROTEIN MDTO"/>
    <property type="match status" value="1"/>
</dbReference>
<evidence type="ECO:0000256" key="5">
    <source>
        <dbReference type="ARBA" id="ARBA00023136"/>
    </source>
</evidence>
<dbReference type="EMBL" id="JABBVZ010000017">
    <property type="protein sequence ID" value="NMP22104.1"/>
    <property type="molecule type" value="Genomic_DNA"/>
</dbReference>
<accession>A0A7Y0L576</accession>
<keyword evidence="2" id="KW-1003">Cell membrane</keyword>
<feature type="transmembrane region" description="Helical" evidence="7">
    <location>
        <begin position="98"/>
        <end position="116"/>
    </location>
</feature>
<evidence type="ECO:0000256" key="6">
    <source>
        <dbReference type="ARBA" id="ARBA00043993"/>
    </source>
</evidence>
<feature type="transmembrane region" description="Helical" evidence="7">
    <location>
        <begin position="423"/>
        <end position="442"/>
    </location>
</feature>
<protein>
    <submittedName>
        <fullName evidence="9">FUSC family protein</fullName>
    </submittedName>
</protein>
<keyword evidence="10" id="KW-1185">Reference proteome</keyword>
<sequence>MWKPFLDRLFRDLLSHDLAELNWQVGLRNALGIVLPLFFGLIFHAIPTAVVMTVGAIVTGFAGMSGTWQKRSRIMLYAIVWVSLTTFLGSVAGAQALLAGGLVVLSGGMAGILAAVSPELALIGTLATNALIIFSGLAIPMADAVPTALKVMAGGLLQLILMLATVPWQPQADGTASLRRLCWQLASYALCPERSVDLRVARALITAENRIGDRAISPQKRWRLATLLRRLDTARSDLVSLHHDENLGEYREILLHHVSQLLKGWSRRLSTDPASSLSLDSLEPLLALDEQLKTEVGPAFARAHHLISTLASIPQAGIDPEAEVSLERWSMPAVQSLVATIRENLSLRRSAFRHSVRIMGTLALGLLVEHLFHLPRGYWVVLTTMVVLKADFFSTIGRGLARVVGTAAGVVAGTLVVVGFHDLVIGILVAMVVFALAMYAIINVNYTVFSMVVSAEIVLLLSFFERVPPFLAMADRLSDTVIGSALALFAFTVFPTWQREEVPKTLGDLVSSEARYLAAILDGTRPALARRDTRVARAAAAASLDHAVNEPAKGLLDRSDALRLMDVLHNLADLLMELEVTDSVTLAAARPMLQPGVERLQQLAEVLYRWPTASPEPAESEMPANPLAGRLERLLGEAEAVLVVAKPMI</sequence>
<evidence type="ECO:0000256" key="7">
    <source>
        <dbReference type="SAM" id="Phobius"/>
    </source>
</evidence>
<comment type="similarity">
    <text evidence="6">Belongs to the YccS/YhfK family.</text>
</comment>
<dbReference type="PANTHER" id="PTHR30509">
    <property type="entry name" value="P-HYDROXYBENZOIC ACID EFFLUX PUMP SUBUNIT-RELATED"/>
    <property type="match status" value="1"/>
</dbReference>
<feature type="domain" description="Integral membrane bound transporter" evidence="8">
    <location>
        <begin position="366"/>
        <end position="489"/>
    </location>
</feature>
<comment type="subcellular location">
    <subcellularLocation>
        <location evidence="1">Cell membrane</location>
        <topology evidence="1">Multi-pass membrane protein</topology>
    </subcellularLocation>
</comment>
<proteinExistence type="inferred from homology"/>
<evidence type="ECO:0000256" key="3">
    <source>
        <dbReference type="ARBA" id="ARBA00022692"/>
    </source>
</evidence>
<dbReference type="GO" id="GO:0005886">
    <property type="term" value="C:plasma membrane"/>
    <property type="evidence" value="ECO:0007669"/>
    <property type="project" value="UniProtKB-SubCell"/>
</dbReference>
<feature type="transmembrane region" description="Helical" evidence="7">
    <location>
        <begin position="74"/>
        <end position="92"/>
    </location>
</feature>
<dbReference type="InterPro" id="IPR049453">
    <property type="entry name" value="Memb_transporter_dom"/>
</dbReference>
<keyword evidence="4 7" id="KW-1133">Transmembrane helix</keyword>
<dbReference type="AlphaFoldDB" id="A0A7Y0L576"/>
<organism evidence="9 10">
    <name type="scientific">Sulfobacillus harzensis</name>
    <dbReference type="NCBI Taxonomy" id="2729629"/>
    <lineage>
        <taxon>Bacteria</taxon>
        <taxon>Bacillati</taxon>
        <taxon>Bacillota</taxon>
        <taxon>Clostridia</taxon>
        <taxon>Eubacteriales</taxon>
        <taxon>Clostridiales Family XVII. Incertae Sedis</taxon>
        <taxon>Sulfobacillus</taxon>
    </lineage>
</organism>
<reference evidence="9 10" key="1">
    <citation type="submission" date="2020-04" db="EMBL/GenBank/DDBJ databases">
        <authorList>
            <person name="Zhang R."/>
            <person name="Schippers A."/>
        </authorList>
    </citation>
    <scope>NUCLEOTIDE SEQUENCE [LARGE SCALE GENOMIC DNA]</scope>
    <source>
        <strain evidence="9 10">DSM 109850</strain>
    </source>
</reference>
<gene>
    <name evidence="9" type="ORF">HIJ39_07040</name>
</gene>
<feature type="transmembrane region" description="Helical" evidence="7">
    <location>
        <begin position="33"/>
        <end position="62"/>
    </location>
</feature>
<dbReference type="Pfam" id="PF13515">
    <property type="entry name" value="FUSC_2"/>
    <property type="match status" value="1"/>
</dbReference>
<evidence type="ECO:0000256" key="4">
    <source>
        <dbReference type="ARBA" id="ARBA00022989"/>
    </source>
</evidence>
<feature type="transmembrane region" description="Helical" evidence="7">
    <location>
        <begin position="399"/>
        <end position="418"/>
    </location>
</feature>
<keyword evidence="5 7" id="KW-0472">Membrane</keyword>
<dbReference type="RefSeq" id="WP_169098119.1">
    <property type="nucleotide sequence ID" value="NZ_JABBVZ010000017.1"/>
</dbReference>